<evidence type="ECO:0000256" key="1">
    <source>
        <dbReference type="SAM" id="Phobius"/>
    </source>
</evidence>
<name>A0A284VU65_9EURY</name>
<keyword evidence="3" id="KW-1185">Reference proteome</keyword>
<sequence length="59" mass="6802">MILYTLKGKRCKNVEDAKKGGSMKEKINLEKDDIIIVLLIIILFLIAIGFFKLFYSVPR</sequence>
<accession>A0A284VU65</accession>
<dbReference type="Proteomes" id="UP000218615">
    <property type="component" value="Unassembled WGS sequence"/>
</dbReference>
<reference evidence="3" key="1">
    <citation type="submission" date="2017-06" db="EMBL/GenBank/DDBJ databases">
        <authorList>
            <person name="Cremers G."/>
        </authorList>
    </citation>
    <scope>NUCLEOTIDE SEQUENCE [LARGE SCALE GENOMIC DNA]</scope>
</reference>
<feature type="transmembrane region" description="Helical" evidence="1">
    <location>
        <begin position="34"/>
        <end position="55"/>
    </location>
</feature>
<dbReference type="AlphaFoldDB" id="A0A284VU65"/>
<evidence type="ECO:0000313" key="3">
    <source>
        <dbReference type="Proteomes" id="UP000218615"/>
    </source>
</evidence>
<protein>
    <submittedName>
        <fullName evidence="2">Uncharacterized protein</fullName>
    </submittedName>
</protein>
<dbReference type="EMBL" id="FZMP01000232">
    <property type="protein sequence ID" value="SNQ62707.1"/>
    <property type="molecule type" value="Genomic_DNA"/>
</dbReference>
<keyword evidence="1" id="KW-0812">Transmembrane</keyword>
<keyword evidence="1" id="KW-0472">Membrane</keyword>
<proteinExistence type="predicted"/>
<evidence type="ECO:0000313" key="2">
    <source>
        <dbReference type="EMBL" id="SNQ62707.1"/>
    </source>
</evidence>
<organism evidence="2 3">
    <name type="scientific">Candidatus Methanoperedens nitratireducens</name>
    <dbReference type="NCBI Taxonomy" id="1392998"/>
    <lineage>
        <taxon>Archaea</taxon>
        <taxon>Methanobacteriati</taxon>
        <taxon>Methanobacteriota</taxon>
        <taxon>Stenosarchaea group</taxon>
        <taxon>Methanomicrobia</taxon>
        <taxon>Methanosarcinales</taxon>
        <taxon>ANME-2 cluster</taxon>
        <taxon>Candidatus Methanoperedentaceae</taxon>
        <taxon>Candidatus Methanoperedens</taxon>
    </lineage>
</organism>
<gene>
    <name evidence="2" type="ORF">MNV_820012</name>
</gene>
<keyword evidence="1" id="KW-1133">Transmembrane helix</keyword>